<dbReference type="EMBL" id="MU858061">
    <property type="protein sequence ID" value="KAK4217206.1"/>
    <property type="molecule type" value="Genomic_DNA"/>
</dbReference>
<accession>A0AAN7B934</accession>
<evidence type="ECO:0000313" key="3">
    <source>
        <dbReference type="EMBL" id="KAK4217206.1"/>
    </source>
</evidence>
<feature type="transmembrane region" description="Helical" evidence="2">
    <location>
        <begin position="215"/>
        <end position="234"/>
    </location>
</feature>
<feature type="region of interest" description="Disordered" evidence="1">
    <location>
        <begin position="91"/>
        <end position="114"/>
    </location>
</feature>
<proteinExistence type="predicted"/>
<keyword evidence="2" id="KW-0472">Membrane</keyword>
<keyword evidence="2" id="KW-0812">Transmembrane</keyword>
<organism evidence="3 4">
    <name type="scientific">Rhypophila decipiens</name>
    <dbReference type="NCBI Taxonomy" id="261697"/>
    <lineage>
        <taxon>Eukaryota</taxon>
        <taxon>Fungi</taxon>
        <taxon>Dikarya</taxon>
        <taxon>Ascomycota</taxon>
        <taxon>Pezizomycotina</taxon>
        <taxon>Sordariomycetes</taxon>
        <taxon>Sordariomycetidae</taxon>
        <taxon>Sordariales</taxon>
        <taxon>Naviculisporaceae</taxon>
        <taxon>Rhypophila</taxon>
    </lineage>
</organism>
<protein>
    <submittedName>
        <fullName evidence="3">Uncharacterized protein</fullName>
    </submittedName>
</protein>
<gene>
    <name evidence="3" type="ORF">QBC37DRAFT_415130</name>
</gene>
<keyword evidence="2" id="KW-1133">Transmembrane helix</keyword>
<feature type="transmembrane region" description="Helical" evidence="2">
    <location>
        <begin position="240"/>
        <end position="257"/>
    </location>
</feature>
<sequence>MAPLIPRMHLFEIDDQTWFPAFLRAKIQAALTVAWTTHVPIIQSSSPAQIVARILSTQLKSTIRDYVFIDFCAGGGGPTPMIEKHLNSSLTSSSVPSTIQQNGNGNGSNHNHPNYKEEEAVHFVLTDLHPHPTSWSLASSQSPNLSFVPYPVDASSAPPSLIESYKSQGKKVFRLFNLAFHHFDDPLAKAILRNTLETSDGFGIFELQGRNFQSFVTMFLFGLGILIAAPYYAFVWASPLTLVFTYLVPVLPFVLVFDGWMSALRTRTADEVEVLLRTCGVEGQDVEGSWEVRSGKEKFMWPVGELNWVVCVRKER</sequence>
<reference evidence="3" key="2">
    <citation type="submission" date="2023-05" db="EMBL/GenBank/DDBJ databases">
        <authorList>
            <consortium name="Lawrence Berkeley National Laboratory"/>
            <person name="Steindorff A."/>
            <person name="Hensen N."/>
            <person name="Bonometti L."/>
            <person name="Westerberg I."/>
            <person name="Brannstrom I.O."/>
            <person name="Guillou S."/>
            <person name="Cros-Aarteil S."/>
            <person name="Calhoun S."/>
            <person name="Haridas S."/>
            <person name="Kuo A."/>
            <person name="Mondo S."/>
            <person name="Pangilinan J."/>
            <person name="Riley R."/>
            <person name="Labutti K."/>
            <person name="Andreopoulos B."/>
            <person name="Lipzen A."/>
            <person name="Chen C."/>
            <person name="Yanf M."/>
            <person name="Daum C."/>
            <person name="Ng V."/>
            <person name="Clum A."/>
            <person name="Ohm R."/>
            <person name="Martin F."/>
            <person name="Silar P."/>
            <person name="Natvig D."/>
            <person name="Lalanne C."/>
            <person name="Gautier V."/>
            <person name="Ament-Velasquez S.L."/>
            <person name="Kruys A."/>
            <person name="Hutchinson M.I."/>
            <person name="Powell A.J."/>
            <person name="Barry K."/>
            <person name="Miller A.N."/>
            <person name="Grigoriev I.V."/>
            <person name="Debuchy R."/>
            <person name="Gladieux P."/>
            <person name="Thoren M.H."/>
            <person name="Johannesson H."/>
        </authorList>
    </citation>
    <scope>NUCLEOTIDE SEQUENCE</scope>
    <source>
        <strain evidence="3">PSN293</strain>
    </source>
</reference>
<evidence type="ECO:0000256" key="2">
    <source>
        <dbReference type="SAM" id="Phobius"/>
    </source>
</evidence>
<name>A0AAN7B934_9PEZI</name>
<evidence type="ECO:0000256" key="1">
    <source>
        <dbReference type="SAM" id="MobiDB-lite"/>
    </source>
</evidence>
<dbReference type="Proteomes" id="UP001301769">
    <property type="component" value="Unassembled WGS sequence"/>
</dbReference>
<keyword evidence="4" id="KW-1185">Reference proteome</keyword>
<comment type="caution">
    <text evidence="3">The sequence shown here is derived from an EMBL/GenBank/DDBJ whole genome shotgun (WGS) entry which is preliminary data.</text>
</comment>
<dbReference type="AlphaFoldDB" id="A0AAN7B934"/>
<reference evidence="3" key="1">
    <citation type="journal article" date="2023" name="Mol. Phylogenet. Evol.">
        <title>Genome-scale phylogeny and comparative genomics of the fungal order Sordariales.</title>
        <authorList>
            <person name="Hensen N."/>
            <person name="Bonometti L."/>
            <person name="Westerberg I."/>
            <person name="Brannstrom I.O."/>
            <person name="Guillou S."/>
            <person name="Cros-Aarteil S."/>
            <person name="Calhoun S."/>
            <person name="Haridas S."/>
            <person name="Kuo A."/>
            <person name="Mondo S."/>
            <person name="Pangilinan J."/>
            <person name="Riley R."/>
            <person name="LaButti K."/>
            <person name="Andreopoulos B."/>
            <person name="Lipzen A."/>
            <person name="Chen C."/>
            <person name="Yan M."/>
            <person name="Daum C."/>
            <person name="Ng V."/>
            <person name="Clum A."/>
            <person name="Steindorff A."/>
            <person name="Ohm R.A."/>
            <person name="Martin F."/>
            <person name="Silar P."/>
            <person name="Natvig D.O."/>
            <person name="Lalanne C."/>
            <person name="Gautier V."/>
            <person name="Ament-Velasquez S.L."/>
            <person name="Kruys A."/>
            <person name="Hutchinson M.I."/>
            <person name="Powell A.J."/>
            <person name="Barry K."/>
            <person name="Miller A.N."/>
            <person name="Grigoriev I.V."/>
            <person name="Debuchy R."/>
            <person name="Gladieux P."/>
            <person name="Hiltunen Thoren M."/>
            <person name="Johannesson H."/>
        </authorList>
    </citation>
    <scope>NUCLEOTIDE SEQUENCE</scope>
    <source>
        <strain evidence="3">PSN293</strain>
    </source>
</reference>
<evidence type="ECO:0000313" key="4">
    <source>
        <dbReference type="Proteomes" id="UP001301769"/>
    </source>
</evidence>